<feature type="compositionally biased region" description="Polar residues" evidence="1">
    <location>
        <begin position="257"/>
        <end position="273"/>
    </location>
</feature>
<protein>
    <submittedName>
        <fullName evidence="2">Uncharacterized protein</fullName>
    </submittedName>
</protein>
<proteinExistence type="predicted"/>
<dbReference type="AlphaFoldDB" id="A0AAW0QSD1"/>
<feature type="compositionally biased region" description="Polar residues" evidence="1">
    <location>
        <begin position="441"/>
        <end position="495"/>
    </location>
</feature>
<gene>
    <name evidence="2" type="ORF">PG999_006373</name>
</gene>
<feature type="compositionally biased region" description="Low complexity" evidence="1">
    <location>
        <begin position="233"/>
        <end position="251"/>
    </location>
</feature>
<name>A0AAW0QSD1_9PEZI</name>
<feature type="region of interest" description="Disordered" evidence="1">
    <location>
        <begin position="362"/>
        <end position="385"/>
    </location>
</feature>
<reference evidence="2 3" key="1">
    <citation type="submission" date="2023-01" db="EMBL/GenBank/DDBJ databases">
        <title>Analysis of 21 Apiospora genomes using comparative genomics revels a genus with tremendous synthesis potential of carbohydrate active enzymes and secondary metabolites.</title>
        <authorList>
            <person name="Sorensen T."/>
        </authorList>
    </citation>
    <scope>NUCLEOTIDE SEQUENCE [LARGE SCALE GENOMIC DNA]</scope>
    <source>
        <strain evidence="2 3">CBS 117206</strain>
    </source>
</reference>
<dbReference type="Proteomes" id="UP001392437">
    <property type="component" value="Unassembled WGS sequence"/>
</dbReference>
<feature type="region of interest" description="Disordered" evidence="1">
    <location>
        <begin position="419"/>
        <end position="510"/>
    </location>
</feature>
<dbReference type="EMBL" id="JAQQWP010000006">
    <property type="protein sequence ID" value="KAK8114304.1"/>
    <property type="molecule type" value="Genomic_DNA"/>
</dbReference>
<feature type="region of interest" description="Disordered" evidence="1">
    <location>
        <begin position="114"/>
        <end position="322"/>
    </location>
</feature>
<feature type="compositionally biased region" description="Gly residues" evidence="1">
    <location>
        <begin position="500"/>
        <end position="510"/>
    </location>
</feature>
<feature type="compositionally biased region" description="Polar residues" evidence="1">
    <location>
        <begin position="168"/>
        <end position="184"/>
    </location>
</feature>
<accession>A0AAW0QSD1</accession>
<feature type="compositionally biased region" description="Low complexity" evidence="1">
    <location>
        <begin position="70"/>
        <end position="91"/>
    </location>
</feature>
<feature type="compositionally biased region" description="Polar residues" evidence="1">
    <location>
        <begin position="281"/>
        <end position="305"/>
    </location>
</feature>
<sequence length="510" mass="52568">MVVLNKVLLFAVDIKKYTHPPPWCRSGHIHLVKMGYTLEQLNAAKGLQASFGATKPPRPRGRKSSDSARRASSNFVSSSSSYNRAGRSGSNISVSGSYRTGSASANGPCHRFAPASGLGSTTSSIAPHQRGGSSFPAGSSNIQPNHSSDYNLYDSPGTPRAPRPVPATSLSNVPSRGPYSSTGPNEAAAIGARIEVGSSSKSQQPDYPSSTSTTERRNNPHGGLASSRYADATTGLSSTTVSSSSQPSGVSHVNVVTGASSHTEQVTRSSTATHALRHGGATSNVPSSSQPSGGNIVSVATNGHASQDHHYGGQGTSRYSNDTDNTSPAAILIKMCSLRLFLRLCSLAINSPLPLPMDLASVSPSNESTGRSSSSHARGKSNTSDVVMVDLDGQTEGGIKPLRLHGGMHDSRWANGALAAHVSDPNGPSTDPSHGSVVAPSGSTLPNTSMPWRTSTTWSLPRFRNTTSTSTGQLAQSGTQPSREPTPQSGLHQSTSGASSHGGLGASCHA</sequence>
<feature type="compositionally biased region" description="Polar residues" evidence="1">
    <location>
        <begin position="197"/>
        <end position="213"/>
    </location>
</feature>
<comment type="caution">
    <text evidence="2">The sequence shown here is derived from an EMBL/GenBank/DDBJ whole genome shotgun (WGS) entry which is preliminary data.</text>
</comment>
<feature type="compositionally biased region" description="Polar residues" evidence="1">
    <location>
        <begin position="136"/>
        <end position="150"/>
    </location>
</feature>
<evidence type="ECO:0000313" key="2">
    <source>
        <dbReference type="EMBL" id="KAK8114304.1"/>
    </source>
</evidence>
<evidence type="ECO:0000313" key="3">
    <source>
        <dbReference type="Proteomes" id="UP001392437"/>
    </source>
</evidence>
<feature type="region of interest" description="Disordered" evidence="1">
    <location>
        <begin position="49"/>
        <end position="93"/>
    </location>
</feature>
<organism evidence="2 3">
    <name type="scientific">Apiospora kogelbergensis</name>
    <dbReference type="NCBI Taxonomy" id="1337665"/>
    <lineage>
        <taxon>Eukaryota</taxon>
        <taxon>Fungi</taxon>
        <taxon>Dikarya</taxon>
        <taxon>Ascomycota</taxon>
        <taxon>Pezizomycotina</taxon>
        <taxon>Sordariomycetes</taxon>
        <taxon>Xylariomycetidae</taxon>
        <taxon>Amphisphaeriales</taxon>
        <taxon>Apiosporaceae</taxon>
        <taxon>Apiospora</taxon>
    </lineage>
</organism>
<keyword evidence="3" id="KW-1185">Reference proteome</keyword>
<evidence type="ECO:0000256" key="1">
    <source>
        <dbReference type="SAM" id="MobiDB-lite"/>
    </source>
</evidence>